<keyword evidence="7" id="KW-1185">Reference proteome</keyword>
<evidence type="ECO:0000256" key="2">
    <source>
        <dbReference type="ARBA" id="ARBA00022692"/>
    </source>
</evidence>
<feature type="transmembrane region" description="Helical" evidence="5">
    <location>
        <begin position="59"/>
        <end position="84"/>
    </location>
</feature>
<evidence type="ECO:0000256" key="5">
    <source>
        <dbReference type="SAM" id="Phobius"/>
    </source>
</evidence>
<dbReference type="PATRIC" id="fig|1423774.3.peg.1505"/>
<dbReference type="EMBL" id="AZFV01000029">
    <property type="protein sequence ID" value="KRM14916.1"/>
    <property type="molecule type" value="Genomic_DNA"/>
</dbReference>
<evidence type="ECO:0000256" key="3">
    <source>
        <dbReference type="ARBA" id="ARBA00022989"/>
    </source>
</evidence>
<reference evidence="6 7" key="1">
    <citation type="journal article" date="2015" name="Genome Announc.">
        <title>Expanding the biotechnology potential of lactobacilli through comparative genomics of 213 strains and associated genera.</title>
        <authorList>
            <person name="Sun Z."/>
            <person name="Harris H.M."/>
            <person name="McCann A."/>
            <person name="Guo C."/>
            <person name="Argimon S."/>
            <person name="Zhang W."/>
            <person name="Yang X."/>
            <person name="Jeffery I.B."/>
            <person name="Cooney J.C."/>
            <person name="Kagawa T.F."/>
            <person name="Liu W."/>
            <person name="Song Y."/>
            <person name="Salvetti E."/>
            <person name="Wrobel A."/>
            <person name="Rasinkangas P."/>
            <person name="Parkhill J."/>
            <person name="Rea M.C."/>
            <person name="O'Sullivan O."/>
            <person name="Ritari J."/>
            <person name="Douillard F.P."/>
            <person name="Paul Ross R."/>
            <person name="Yang R."/>
            <person name="Briner A.E."/>
            <person name="Felis G.E."/>
            <person name="de Vos W.M."/>
            <person name="Barrangou R."/>
            <person name="Klaenhammer T.R."/>
            <person name="Caufield P.W."/>
            <person name="Cui Y."/>
            <person name="Zhang H."/>
            <person name="O'Toole P.W."/>
        </authorList>
    </citation>
    <scope>NUCLEOTIDE SEQUENCE [LARGE SCALE GENOMIC DNA]</scope>
    <source>
        <strain evidence="6 7">DSM 16982</strain>
    </source>
</reference>
<gene>
    <name evidence="6" type="ORF">FD31_GL001452</name>
</gene>
<feature type="transmembrane region" description="Helical" evidence="5">
    <location>
        <begin position="136"/>
        <end position="155"/>
    </location>
</feature>
<dbReference type="GO" id="GO:0016829">
    <property type="term" value="F:lyase activity"/>
    <property type="evidence" value="ECO:0007669"/>
    <property type="project" value="InterPro"/>
</dbReference>
<comment type="caution">
    <text evidence="6">The sequence shown here is derived from an EMBL/GenBank/DDBJ whole genome shotgun (WGS) entry which is preliminary data.</text>
</comment>
<protein>
    <recommendedName>
        <fullName evidence="8">Integral membrane protein</fullName>
    </recommendedName>
</protein>
<evidence type="ECO:0000313" key="6">
    <source>
        <dbReference type="EMBL" id="KRM14916.1"/>
    </source>
</evidence>
<keyword evidence="4 5" id="KW-0472">Membrane</keyword>
<dbReference type="GO" id="GO:0016020">
    <property type="term" value="C:membrane"/>
    <property type="evidence" value="ECO:0007669"/>
    <property type="project" value="UniProtKB-SubCell"/>
</dbReference>
<dbReference type="InterPro" id="IPR039020">
    <property type="entry name" value="PaxB-like"/>
</dbReference>
<dbReference type="AlphaFoldDB" id="A0A0R1WFB3"/>
<feature type="transmembrane region" description="Helical" evidence="5">
    <location>
        <begin position="194"/>
        <end position="214"/>
    </location>
</feature>
<dbReference type="Proteomes" id="UP000051302">
    <property type="component" value="Unassembled WGS sequence"/>
</dbReference>
<dbReference type="STRING" id="1423774.FD31_GL001452"/>
<keyword evidence="2 5" id="KW-0812">Transmembrane</keyword>
<keyword evidence="3 5" id="KW-1133">Transmembrane helix</keyword>
<evidence type="ECO:0000256" key="4">
    <source>
        <dbReference type="ARBA" id="ARBA00023136"/>
    </source>
</evidence>
<feature type="transmembrane region" description="Helical" evidence="5">
    <location>
        <begin position="6"/>
        <end position="27"/>
    </location>
</feature>
<comment type="subcellular location">
    <subcellularLocation>
        <location evidence="1">Membrane</location>
        <topology evidence="1">Multi-pass membrane protein</topology>
    </subcellularLocation>
</comment>
<organism evidence="6 7">
    <name type="scientific">Companilactobacillus nantensis DSM 16982</name>
    <dbReference type="NCBI Taxonomy" id="1423774"/>
    <lineage>
        <taxon>Bacteria</taxon>
        <taxon>Bacillati</taxon>
        <taxon>Bacillota</taxon>
        <taxon>Bacilli</taxon>
        <taxon>Lactobacillales</taxon>
        <taxon>Lactobacillaceae</taxon>
        <taxon>Companilactobacillus</taxon>
    </lineage>
</organism>
<dbReference type="PANTHER" id="PTHR42038:SF2">
    <property type="entry name" value="TERPENE CYCLASE AUSL"/>
    <property type="match status" value="1"/>
</dbReference>
<dbReference type="PANTHER" id="PTHR42038">
    <property type="match status" value="1"/>
</dbReference>
<dbReference type="RefSeq" id="WP_057892861.1">
    <property type="nucleotide sequence ID" value="NZ_AZFV01000029.1"/>
</dbReference>
<evidence type="ECO:0000313" key="7">
    <source>
        <dbReference type="Proteomes" id="UP000051302"/>
    </source>
</evidence>
<proteinExistence type="predicted"/>
<feature type="transmembrane region" description="Helical" evidence="5">
    <location>
        <begin position="96"/>
        <end position="116"/>
    </location>
</feature>
<name>A0A0R1WFB3_9LACO</name>
<evidence type="ECO:0000256" key="1">
    <source>
        <dbReference type="ARBA" id="ARBA00004141"/>
    </source>
</evidence>
<evidence type="ECO:0008006" key="8">
    <source>
        <dbReference type="Google" id="ProtNLM"/>
    </source>
</evidence>
<accession>A0A0R1WFB3</accession>
<feature type="transmembrane region" description="Helical" evidence="5">
    <location>
        <begin position="167"/>
        <end position="188"/>
    </location>
</feature>
<feature type="transmembrane region" description="Helical" evidence="5">
    <location>
        <begin position="34"/>
        <end position="53"/>
    </location>
</feature>
<dbReference type="Pfam" id="PF25129">
    <property type="entry name" value="Pyr4-TMTC"/>
    <property type="match status" value="1"/>
</dbReference>
<sequence>MDFNTLAPLISGVAWTITYFGIVYRIFKDKTPGMPVAALCLNFAWEITYSVIYPPASSITLIIINVIWMIFDALIVVGTLLYGPKDYKQRFGINRPIFYFMFIIGIVASFGIMLLGPNFFGSMTIFHHDSFEVAKFIALIQNLVMSILFVSQFYSRKRFDNPIAGQSFMVAAAKWLGTPLTVGLLQAVADPTGFMSVIVGLTLICDTWYMLVLYREIKAQGLSPFKRI</sequence>